<dbReference type="GO" id="GO:0008876">
    <property type="term" value="F:quinoprotein glucose dehydrogenase activity"/>
    <property type="evidence" value="ECO:0007669"/>
    <property type="project" value="UniProtKB-EC"/>
</dbReference>
<sequence precursor="true">MKTILIAISSLLLTTTALAEPGTMEQAVSTELNVGFEPVFNGHAFERPIALDHAGDGSGKLYVMGQLGTVEVLDGPEDDSPEMLLDITERVLFLKNENEQGLLGIAFHPKFADNGQFFLYYNPRPTDEDSRRRTVVSRFTVENGKADPASEELLLTIEQPYWNHNGGTLRFGPDGMLYIAVGDGGKFDDPHDHGQNPKTLLASVLRIDVDHRSTVDGKKLPYAIPSDNPFADKPEQGRGEVWAYGLRNVWRMEFDAKTGELWAGDVGQNVWEEIDILEAGKNYGWNVREGKHALEKQKGVPPTKPREGDELVEPVWDYHHDIGKSITGGHIVRCKSLPQLDGMYLYADYISGSIYALDYDREANEVRKNHILREKGLPVTSFGHDAQGESYFMQDDGVIYRLVVEKQY</sequence>
<dbReference type="InterPro" id="IPR011042">
    <property type="entry name" value="6-blade_b-propeller_TolB-like"/>
</dbReference>
<feature type="domain" description="Glucose/Sorbosone dehydrogenase" evidence="2">
    <location>
        <begin position="46"/>
        <end position="400"/>
    </location>
</feature>
<proteinExistence type="predicted"/>
<keyword evidence="4" id="KW-1185">Reference proteome</keyword>
<gene>
    <name evidence="3" type="primary">gdhB_3</name>
    <name evidence="3" type="ORF">HG15A2_40080</name>
</gene>
<reference evidence="3 4" key="1">
    <citation type="submission" date="2019-02" db="EMBL/GenBank/DDBJ databases">
        <title>Deep-cultivation of Planctomycetes and their phenomic and genomic characterization uncovers novel biology.</title>
        <authorList>
            <person name="Wiegand S."/>
            <person name="Jogler M."/>
            <person name="Boedeker C."/>
            <person name="Pinto D."/>
            <person name="Vollmers J."/>
            <person name="Rivas-Marin E."/>
            <person name="Kohn T."/>
            <person name="Peeters S.H."/>
            <person name="Heuer A."/>
            <person name="Rast P."/>
            <person name="Oberbeckmann S."/>
            <person name="Bunk B."/>
            <person name="Jeske O."/>
            <person name="Meyerdierks A."/>
            <person name="Storesund J.E."/>
            <person name="Kallscheuer N."/>
            <person name="Luecker S."/>
            <person name="Lage O.M."/>
            <person name="Pohl T."/>
            <person name="Merkel B.J."/>
            <person name="Hornburger P."/>
            <person name="Mueller R.-W."/>
            <person name="Bruemmer F."/>
            <person name="Labrenz M."/>
            <person name="Spormann A.M."/>
            <person name="Op den Camp H."/>
            <person name="Overmann J."/>
            <person name="Amann R."/>
            <person name="Jetten M.S.M."/>
            <person name="Mascher T."/>
            <person name="Medema M.H."/>
            <person name="Devos D.P."/>
            <person name="Kaster A.-K."/>
            <person name="Ovreas L."/>
            <person name="Rohde M."/>
            <person name="Galperin M.Y."/>
            <person name="Jogler C."/>
        </authorList>
    </citation>
    <scope>NUCLEOTIDE SEQUENCE [LARGE SCALE GENOMIC DNA]</scope>
    <source>
        <strain evidence="3 4">HG15A2</strain>
    </source>
</reference>
<dbReference type="Proteomes" id="UP000319852">
    <property type="component" value="Chromosome"/>
</dbReference>
<evidence type="ECO:0000313" key="3">
    <source>
        <dbReference type="EMBL" id="QDT00669.1"/>
    </source>
</evidence>
<protein>
    <submittedName>
        <fullName evidence="3">Quinoprotein glucose dehydrogenase B</fullName>
        <ecNumber evidence="3">1.1.5.2</ecNumber>
    </submittedName>
</protein>
<accession>A0A517N0K6</accession>
<dbReference type="SUPFAM" id="SSF50952">
    <property type="entry name" value="Soluble quinoprotein glucose dehydrogenase"/>
    <property type="match status" value="1"/>
</dbReference>
<dbReference type="PANTHER" id="PTHR19328:SF75">
    <property type="entry name" value="ALDOSE SUGAR DEHYDROGENASE YLII"/>
    <property type="match status" value="1"/>
</dbReference>
<keyword evidence="3" id="KW-0560">Oxidoreductase</keyword>
<dbReference type="Pfam" id="PF07995">
    <property type="entry name" value="GSDH"/>
    <property type="match status" value="1"/>
</dbReference>
<dbReference type="AlphaFoldDB" id="A0A517N0K6"/>
<evidence type="ECO:0000259" key="2">
    <source>
        <dbReference type="Pfam" id="PF07995"/>
    </source>
</evidence>
<dbReference type="Gene3D" id="2.120.10.30">
    <property type="entry name" value="TolB, C-terminal domain"/>
    <property type="match status" value="1"/>
</dbReference>
<keyword evidence="1" id="KW-0732">Signal</keyword>
<feature type="signal peptide" evidence="1">
    <location>
        <begin position="1"/>
        <end position="19"/>
    </location>
</feature>
<dbReference type="EMBL" id="CP036263">
    <property type="protein sequence ID" value="QDT00669.1"/>
    <property type="molecule type" value="Genomic_DNA"/>
</dbReference>
<dbReference type="RefSeq" id="WP_145062307.1">
    <property type="nucleotide sequence ID" value="NZ_CP036263.1"/>
</dbReference>
<evidence type="ECO:0000256" key="1">
    <source>
        <dbReference type="SAM" id="SignalP"/>
    </source>
</evidence>
<dbReference type="OrthoDB" id="9770043at2"/>
<dbReference type="PANTHER" id="PTHR19328">
    <property type="entry name" value="HEDGEHOG-INTERACTING PROTEIN"/>
    <property type="match status" value="1"/>
</dbReference>
<dbReference type="EC" id="1.1.5.2" evidence="3"/>
<organism evidence="3 4">
    <name type="scientific">Adhaeretor mobilis</name>
    <dbReference type="NCBI Taxonomy" id="1930276"/>
    <lineage>
        <taxon>Bacteria</taxon>
        <taxon>Pseudomonadati</taxon>
        <taxon>Planctomycetota</taxon>
        <taxon>Planctomycetia</taxon>
        <taxon>Pirellulales</taxon>
        <taxon>Lacipirellulaceae</taxon>
        <taxon>Adhaeretor</taxon>
    </lineage>
</organism>
<feature type="chain" id="PRO_5021741661" evidence="1">
    <location>
        <begin position="20"/>
        <end position="408"/>
    </location>
</feature>
<evidence type="ECO:0000313" key="4">
    <source>
        <dbReference type="Proteomes" id="UP000319852"/>
    </source>
</evidence>
<dbReference type="InterPro" id="IPR011041">
    <property type="entry name" value="Quinoprot_gluc/sorb_DH_b-prop"/>
</dbReference>
<name>A0A517N0K6_9BACT</name>
<dbReference type="InterPro" id="IPR012938">
    <property type="entry name" value="Glc/Sorbosone_DH"/>
</dbReference>
<dbReference type="KEGG" id="amob:HG15A2_40080"/>